<keyword evidence="4" id="KW-0863">Zinc-finger</keyword>
<evidence type="ECO:0000259" key="14">
    <source>
        <dbReference type="Pfam" id="PF17772"/>
    </source>
</evidence>
<dbReference type="InterPro" id="IPR016181">
    <property type="entry name" value="Acyl_CoA_acyltransferase"/>
</dbReference>
<keyword evidence="2" id="KW-0808">Transferase</keyword>
<dbReference type="GO" id="GO:0036409">
    <property type="term" value="C:histone H3-K14 acetyltransferase complex"/>
    <property type="evidence" value="ECO:0007669"/>
    <property type="project" value="TreeGrafter"/>
</dbReference>
<evidence type="ECO:0000259" key="12">
    <source>
        <dbReference type="Pfam" id="PF00151"/>
    </source>
</evidence>
<dbReference type="PANTHER" id="PTHR10615:SF161">
    <property type="entry name" value="HISTONE ACETYLTRANSFERASE KAT7"/>
    <property type="match status" value="1"/>
</dbReference>
<feature type="domain" description="MYST zinc finger" evidence="14">
    <location>
        <begin position="532"/>
        <end position="584"/>
    </location>
</feature>
<feature type="domain" description="Lipase" evidence="12">
    <location>
        <begin position="669"/>
        <end position="736"/>
    </location>
</feature>
<dbReference type="Gene3D" id="3.30.60.60">
    <property type="entry name" value="N-acetyl transferase-like"/>
    <property type="match status" value="1"/>
</dbReference>
<feature type="domain" description="MYST-type HAT" evidence="13">
    <location>
        <begin position="589"/>
        <end position="666"/>
    </location>
</feature>
<dbReference type="SUPFAM" id="SSF53474">
    <property type="entry name" value="alpha/beta-Hydrolases"/>
    <property type="match status" value="1"/>
</dbReference>
<dbReference type="InterPro" id="IPR002717">
    <property type="entry name" value="HAT_MYST-type"/>
</dbReference>
<dbReference type="EMBL" id="OU892277">
    <property type="protein sequence ID" value="CAG9760562.1"/>
    <property type="molecule type" value="Genomic_DNA"/>
</dbReference>
<dbReference type="GO" id="GO:0003682">
    <property type="term" value="F:chromatin binding"/>
    <property type="evidence" value="ECO:0007669"/>
    <property type="project" value="TreeGrafter"/>
</dbReference>
<dbReference type="GO" id="GO:0016298">
    <property type="term" value="F:lipase activity"/>
    <property type="evidence" value="ECO:0007669"/>
    <property type="project" value="InterPro"/>
</dbReference>
<gene>
    <name evidence="15" type="ORF">CEUTPL_LOCUS1286</name>
</gene>
<comment type="catalytic activity">
    <reaction evidence="10">
        <text>L-lysyl-[protein] + acetyl-CoA = N(6)-acetyl-L-lysyl-[protein] + CoA + H(+)</text>
        <dbReference type="Rhea" id="RHEA:45948"/>
        <dbReference type="Rhea" id="RHEA-COMP:9752"/>
        <dbReference type="Rhea" id="RHEA-COMP:10731"/>
        <dbReference type="ChEBI" id="CHEBI:15378"/>
        <dbReference type="ChEBI" id="CHEBI:29969"/>
        <dbReference type="ChEBI" id="CHEBI:57287"/>
        <dbReference type="ChEBI" id="CHEBI:57288"/>
        <dbReference type="ChEBI" id="CHEBI:61930"/>
        <dbReference type="EC" id="2.3.1.48"/>
    </reaction>
</comment>
<dbReference type="PANTHER" id="PTHR10615">
    <property type="entry name" value="HISTONE ACETYLTRANSFERASE"/>
    <property type="match status" value="1"/>
</dbReference>
<keyword evidence="5" id="KW-0862">Zinc</keyword>
<evidence type="ECO:0000256" key="1">
    <source>
        <dbReference type="ARBA" id="ARBA00004123"/>
    </source>
</evidence>
<evidence type="ECO:0000256" key="4">
    <source>
        <dbReference type="ARBA" id="ARBA00022771"/>
    </source>
</evidence>
<evidence type="ECO:0000256" key="8">
    <source>
        <dbReference type="ARBA" id="ARBA00023163"/>
    </source>
</evidence>
<comment type="similarity">
    <text evidence="10">Belongs to the MYST (SAS/MOZ) family.</text>
</comment>
<dbReference type="InterPro" id="IPR036060">
    <property type="entry name" value="Znf_C2H2C_sf"/>
</dbReference>
<feature type="compositionally biased region" description="Low complexity" evidence="11">
    <location>
        <begin position="8"/>
        <end position="51"/>
    </location>
</feature>
<evidence type="ECO:0000256" key="10">
    <source>
        <dbReference type="RuleBase" id="RU361211"/>
    </source>
</evidence>
<comment type="subcellular location">
    <subcellularLocation>
        <location evidence="1 10">Nucleus</location>
    </subcellularLocation>
</comment>
<keyword evidence="16" id="KW-1185">Reference proteome</keyword>
<evidence type="ECO:0000313" key="15">
    <source>
        <dbReference type="EMBL" id="CAG9760562.1"/>
    </source>
</evidence>
<evidence type="ECO:0000259" key="13">
    <source>
        <dbReference type="Pfam" id="PF01853"/>
    </source>
</evidence>
<accession>A0A9N9QIY7</accession>
<dbReference type="GO" id="GO:0010485">
    <property type="term" value="F:histone H4 acetyltransferase activity"/>
    <property type="evidence" value="ECO:0007669"/>
    <property type="project" value="TreeGrafter"/>
</dbReference>
<protein>
    <recommendedName>
        <fullName evidence="10">Histone acetyltransferase</fullName>
        <ecNumber evidence="10">2.3.1.48</ecNumber>
    </recommendedName>
</protein>
<feature type="compositionally biased region" description="Basic residues" evidence="11">
    <location>
        <begin position="316"/>
        <end position="334"/>
    </location>
</feature>
<feature type="compositionally biased region" description="Polar residues" evidence="11">
    <location>
        <begin position="196"/>
        <end position="216"/>
    </location>
</feature>
<dbReference type="FunFam" id="3.30.60.60:FF:000003">
    <property type="entry name" value="Histone acetyltransferase"/>
    <property type="match status" value="1"/>
</dbReference>
<keyword evidence="7" id="KW-0805">Transcription regulation</keyword>
<feature type="compositionally biased region" description="Low complexity" evidence="11">
    <location>
        <begin position="255"/>
        <end position="274"/>
    </location>
</feature>
<dbReference type="SUPFAM" id="SSF103637">
    <property type="entry name" value="CCHHC domain"/>
    <property type="match status" value="1"/>
</dbReference>
<evidence type="ECO:0000256" key="2">
    <source>
        <dbReference type="ARBA" id="ARBA00022679"/>
    </source>
</evidence>
<dbReference type="InterPro" id="IPR040706">
    <property type="entry name" value="Zf-MYST"/>
</dbReference>
<dbReference type="SUPFAM" id="SSF55729">
    <property type="entry name" value="Acyl-CoA N-acyltransferases (Nat)"/>
    <property type="match status" value="1"/>
</dbReference>
<dbReference type="GO" id="GO:0008270">
    <property type="term" value="F:zinc ion binding"/>
    <property type="evidence" value="ECO:0007669"/>
    <property type="project" value="UniProtKB-KW"/>
</dbReference>
<dbReference type="InterPro" id="IPR013818">
    <property type="entry name" value="Lipase"/>
</dbReference>
<name>A0A9N9QIY7_9CUCU</name>
<organism evidence="15 16">
    <name type="scientific">Ceutorhynchus assimilis</name>
    <name type="common">cabbage seed weevil</name>
    <dbReference type="NCBI Taxonomy" id="467358"/>
    <lineage>
        <taxon>Eukaryota</taxon>
        <taxon>Metazoa</taxon>
        <taxon>Ecdysozoa</taxon>
        <taxon>Arthropoda</taxon>
        <taxon>Hexapoda</taxon>
        <taxon>Insecta</taxon>
        <taxon>Pterygota</taxon>
        <taxon>Neoptera</taxon>
        <taxon>Endopterygota</taxon>
        <taxon>Coleoptera</taxon>
        <taxon>Polyphaga</taxon>
        <taxon>Cucujiformia</taxon>
        <taxon>Curculionidae</taxon>
        <taxon>Ceutorhynchinae</taxon>
        <taxon>Ceutorhynchus</taxon>
    </lineage>
</organism>
<evidence type="ECO:0000256" key="6">
    <source>
        <dbReference type="ARBA" id="ARBA00022853"/>
    </source>
</evidence>
<dbReference type="Pfam" id="PF01530">
    <property type="entry name" value="zf-C2HC"/>
    <property type="match status" value="1"/>
</dbReference>
<evidence type="ECO:0000256" key="3">
    <source>
        <dbReference type="ARBA" id="ARBA00022723"/>
    </source>
</evidence>
<keyword evidence="6" id="KW-0156">Chromatin regulator</keyword>
<dbReference type="Gene3D" id="3.40.630.30">
    <property type="match status" value="1"/>
</dbReference>
<dbReference type="GO" id="GO:0006357">
    <property type="term" value="P:regulation of transcription by RNA polymerase II"/>
    <property type="evidence" value="ECO:0007669"/>
    <property type="project" value="TreeGrafter"/>
</dbReference>
<dbReference type="EC" id="2.3.1.48" evidence="10"/>
<evidence type="ECO:0000256" key="7">
    <source>
        <dbReference type="ARBA" id="ARBA00023015"/>
    </source>
</evidence>
<evidence type="ECO:0000256" key="11">
    <source>
        <dbReference type="SAM" id="MobiDB-lite"/>
    </source>
</evidence>
<dbReference type="Gene3D" id="4.10.320.30">
    <property type="match status" value="1"/>
</dbReference>
<dbReference type="Proteomes" id="UP001152799">
    <property type="component" value="Chromosome 1"/>
</dbReference>
<reference evidence="15" key="1">
    <citation type="submission" date="2022-01" db="EMBL/GenBank/DDBJ databases">
        <authorList>
            <person name="King R."/>
        </authorList>
    </citation>
    <scope>NUCLEOTIDE SEQUENCE</scope>
</reference>
<feature type="compositionally biased region" description="Basic and acidic residues" evidence="11">
    <location>
        <begin position="219"/>
        <end position="254"/>
    </location>
</feature>
<dbReference type="Pfam" id="PF00151">
    <property type="entry name" value="Lipase"/>
    <property type="match status" value="1"/>
</dbReference>
<proteinExistence type="inferred from homology"/>
<sequence length="743" mass="82765">MMGKKKSGSSGTESSSESTSGTTTTTSSSSGSGTGSSSSSDSDSSSSQESSKNSDSEKKIAAVQKAPRKSIDSSKQSSTAKTDAKPTAKSKTQQSKPGARPAPPKSVAYSTDDDYEKVPKPIKRKSNVKPKASATLTPKPTASASQKIANHKQAGKVNTSGGKAPPKTKEPLKPRLTQRNASSAKIVDSKKKSIFSPENSSDSDMVNSKFAKTSSKSKYKPEPRPKAAAKPVEKPRLIEKKVSEKRAPAKKDSMETSGSSDTSSTGSTSSSESDSSAEESEKERKPVKKPVKKPTVVQKRNIAASDSEPEPNKTKQAPRKLTRSASTRKSKHVLGKTVYSDTDSDTESTKRSLSRSPVKRAPKGKSKNNRKNDAKTKINEIIEIERCCPLEGCDSIGHLSGKFEKHFTLEGCPMYHNITVSKCKSELSERKKREDSRKKALEAFTKTNNKSPPPPTPEHKQYLSRVKDARIKFKQEFADVKKSDIKPHLDKSKEPDLNNFVSEYDLKLFRDAQAIASEKIEEELKILPSTKGTKSIEMGKFQMEVWYQSPYPEDYARLPKLYICEFCLRYMKSRTILGRHIIKCVWRHPPGEEVYRKDKVSVWEVDGKKYKQYCQNLCLLAKFFLDHKTLYYDVEPFLFYIMTLVDNEGCHTVGYFSKENYTTDSNHYIKDAILSRLDVNIIMVDWNPLSGGLYTFARRDVPYVERRAAALLDHVISKEFGYSLRRVTIVGYSLGAPKRSNDF</sequence>
<dbReference type="OrthoDB" id="787137at2759"/>
<evidence type="ECO:0000256" key="9">
    <source>
        <dbReference type="ARBA" id="ARBA00023242"/>
    </source>
</evidence>
<dbReference type="Pfam" id="PF01853">
    <property type="entry name" value="MOZ_SAS"/>
    <property type="match status" value="1"/>
</dbReference>
<feature type="compositionally biased region" description="Polar residues" evidence="11">
    <location>
        <begin position="134"/>
        <end position="148"/>
    </location>
</feature>
<dbReference type="InterPro" id="IPR002515">
    <property type="entry name" value="Znf_C2H2C"/>
</dbReference>
<feature type="compositionally biased region" description="Basic residues" evidence="11">
    <location>
        <begin position="357"/>
        <end position="369"/>
    </location>
</feature>
<evidence type="ECO:0000313" key="16">
    <source>
        <dbReference type="Proteomes" id="UP001152799"/>
    </source>
</evidence>
<dbReference type="InterPro" id="IPR029058">
    <property type="entry name" value="AB_hydrolase_fold"/>
</dbReference>
<keyword evidence="8" id="KW-0804">Transcription</keyword>
<dbReference type="GO" id="GO:0010484">
    <property type="term" value="F:histone H3 acetyltransferase activity"/>
    <property type="evidence" value="ECO:0007669"/>
    <property type="project" value="TreeGrafter"/>
</dbReference>
<evidence type="ECO:0000256" key="5">
    <source>
        <dbReference type="ARBA" id="ARBA00022833"/>
    </source>
</evidence>
<dbReference type="InterPro" id="IPR050603">
    <property type="entry name" value="MYST_HAT"/>
</dbReference>
<keyword evidence="3" id="KW-0479">Metal-binding</keyword>
<dbReference type="GO" id="GO:0003712">
    <property type="term" value="F:transcription coregulator activity"/>
    <property type="evidence" value="ECO:0007669"/>
    <property type="project" value="TreeGrafter"/>
</dbReference>
<keyword evidence="9 10" id="KW-0539">Nucleus</keyword>
<feature type="region of interest" description="Disordered" evidence="11">
    <location>
        <begin position="1"/>
        <end position="376"/>
    </location>
</feature>
<dbReference type="AlphaFoldDB" id="A0A9N9QIY7"/>
<dbReference type="Pfam" id="PF17772">
    <property type="entry name" value="zf-MYST"/>
    <property type="match status" value="1"/>
</dbReference>